<feature type="transmembrane region" description="Helical" evidence="6">
    <location>
        <begin position="180"/>
        <end position="201"/>
    </location>
</feature>
<dbReference type="PANTHER" id="PTHR30474:SF1">
    <property type="entry name" value="PEPTIDOGLYCAN GLYCOSYLTRANSFERASE MRDB"/>
    <property type="match status" value="1"/>
</dbReference>
<dbReference type="PANTHER" id="PTHR30474">
    <property type="entry name" value="CELL CYCLE PROTEIN"/>
    <property type="match status" value="1"/>
</dbReference>
<dbReference type="InterPro" id="IPR001182">
    <property type="entry name" value="FtsW/RodA"/>
</dbReference>
<protein>
    <submittedName>
        <fullName evidence="7">Rod shape-determining protein RodA</fullName>
    </submittedName>
</protein>
<evidence type="ECO:0000256" key="5">
    <source>
        <dbReference type="ARBA" id="ARBA00023136"/>
    </source>
</evidence>
<feature type="transmembrane region" description="Helical" evidence="6">
    <location>
        <begin position="69"/>
        <end position="87"/>
    </location>
</feature>
<organism evidence="7 8">
    <name type="scientific">Paenibacillus cineris</name>
    <dbReference type="NCBI Taxonomy" id="237530"/>
    <lineage>
        <taxon>Bacteria</taxon>
        <taxon>Bacillati</taxon>
        <taxon>Bacillota</taxon>
        <taxon>Bacilli</taxon>
        <taxon>Bacillales</taxon>
        <taxon>Paenibacillaceae</taxon>
        <taxon>Paenibacillus</taxon>
    </lineage>
</organism>
<dbReference type="EMBL" id="BORU01000004">
    <property type="protein sequence ID" value="GIO57173.1"/>
    <property type="molecule type" value="Genomic_DNA"/>
</dbReference>
<evidence type="ECO:0000256" key="6">
    <source>
        <dbReference type="SAM" id="Phobius"/>
    </source>
</evidence>
<name>A0ABQ4LKX4_9BACL</name>
<keyword evidence="8" id="KW-1185">Reference proteome</keyword>
<comment type="subcellular location">
    <subcellularLocation>
        <location evidence="1">Membrane</location>
        <topology evidence="1">Multi-pass membrane protein</topology>
    </subcellularLocation>
</comment>
<accession>A0ABQ4LKX4</accession>
<feature type="transmembrane region" description="Helical" evidence="6">
    <location>
        <begin position="156"/>
        <end position="173"/>
    </location>
</feature>
<feature type="transmembrane region" description="Helical" evidence="6">
    <location>
        <begin position="43"/>
        <end position="62"/>
    </location>
</feature>
<sequence length="399" mass="44202">MLQKLKKVDYVVVFILLIFMGISIMSIYSVTQGTKFAGSHIKMIEFYVLAFIAFFGLVIVDYKLLVKYALYLYLFGLALLVAVNFIGTDVNGAQGWIKMGSFSLQPAELFKLILIIFLTYIIMRKNKSRLTFWHDVVPIGLLTFVPFALVMVQNDLGNALSYVLILLGLLWIGNIKFWHALIALVVLAAVAVGSIFSYIHFHDNIEKFMKDIGREHWTERLDPWLVPDKATAKASYHTKNAKLAIASGGMVGEGYMKGSSVQSGRVPYTYSDSIFVEIAEEFGFVGSSVVLLLYFILIHRMILICLECRDRAGPILIVGIIAMMLYQIFENIGAFIGLMPLTGITLPFISYGGTSLLINMASIGIVMSVRVHGEEVDDEMLTPANKGASAQAGQAKAGM</sequence>
<comment type="caution">
    <text evidence="7">The sequence shown here is derived from an EMBL/GenBank/DDBJ whole genome shotgun (WGS) entry which is preliminary data.</text>
</comment>
<keyword evidence="4 6" id="KW-1133">Transmembrane helix</keyword>
<dbReference type="Pfam" id="PF01098">
    <property type="entry name" value="FTSW_RODA_SPOVE"/>
    <property type="match status" value="1"/>
</dbReference>
<feature type="transmembrane region" description="Helical" evidence="6">
    <location>
        <begin position="348"/>
        <end position="371"/>
    </location>
</feature>
<dbReference type="InterPro" id="IPR018365">
    <property type="entry name" value="Cell_cycle_FtsW-rel_CS"/>
</dbReference>
<dbReference type="RefSeq" id="WP_089549708.1">
    <property type="nucleotide sequence ID" value="NZ_BORU01000004.1"/>
</dbReference>
<dbReference type="PROSITE" id="PS00428">
    <property type="entry name" value="FTSW_RODA_SPOVE"/>
    <property type="match status" value="1"/>
</dbReference>
<feature type="transmembrane region" description="Helical" evidence="6">
    <location>
        <begin position="315"/>
        <end position="336"/>
    </location>
</feature>
<gene>
    <name evidence="7" type="ORF">J21TS7_54910</name>
</gene>
<keyword evidence="3" id="KW-0133">Cell shape</keyword>
<keyword evidence="2 6" id="KW-0812">Transmembrane</keyword>
<keyword evidence="5 6" id="KW-0472">Membrane</keyword>
<proteinExistence type="predicted"/>
<feature type="transmembrane region" description="Helical" evidence="6">
    <location>
        <begin position="130"/>
        <end position="150"/>
    </location>
</feature>
<evidence type="ECO:0000313" key="7">
    <source>
        <dbReference type="EMBL" id="GIO57173.1"/>
    </source>
</evidence>
<evidence type="ECO:0000256" key="3">
    <source>
        <dbReference type="ARBA" id="ARBA00022960"/>
    </source>
</evidence>
<reference evidence="7 8" key="1">
    <citation type="submission" date="2021-03" db="EMBL/GenBank/DDBJ databases">
        <title>Antimicrobial resistance genes in bacteria isolated from Japanese honey, and their potential for conferring macrolide and lincosamide resistance in the American foulbrood pathogen Paenibacillus larvae.</title>
        <authorList>
            <person name="Okamoto M."/>
            <person name="Kumagai M."/>
            <person name="Kanamori H."/>
            <person name="Takamatsu D."/>
        </authorList>
    </citation>
    <scope>NUCLEOTIDE SEQUENCE [LARGE SCALE GENOMIC DNA]</scope>
    <source>
        <strain evidence="7 8">J21TS7</strain>
    </source>
</reference>
<evidence type="ECO:0000256" key="4">
    <source>
        <dbReference type="ARBA" id="ARBA00022989"/>
    </source>
</evidence>
<evidence type="ECO:0000256" key="2">
    <source>
        <dbReference type="ARBA" id="ARBA00022692"/>
    </source>
</evidence>
<feature type="transmembrane region" description="Helical" evidence="6">
    <location>
        <begin position="107"/>
        <end position="123"/>
    </location>
</feature>
<dbReference type="Proteomes" id="UP000676601">
    <property type="component" value="Unassembled WGS sequence"/>
</dbReference>
<evidence type="ECO:0000256" key="1">
    <source>
        <dbReference type="ARBA" id="ARBA00004141"/>
    </source>
</evidence>
<feature type="transmembrane region" description="Helical" evidence="6">
    <location>
        <begin position="282"/>
        <end position="303"/>
    </location>
</feature>
<feature type="transmembrane region" description="Helical" evidence="6">
    <location>
        <begin position="12"/>
        <end position="31"/>
    </location>
</feature>
<evidence type="ECO:0000313" key="8">
    <source>
        <dbReference type="Proteomes" id="UP000676601"/>
    </source>
</evidence>